<dbReference type="InterPro" id="IPR003016">
    <property type="entry name" value="2-oxoA_DH_lipoyl-BS"/>
</dbReference>
<feature type="compositionally biased region" description="Low complexity" evidence="3">
    <location>
        <begin position="88"/>
        <end position="97"/>
    </location>
</feature>
<evidence type="ECO:0000313" key="6">
    <source>
        <dbReference type="Proteomes" id="UP001242480"/>
    </source>
</evidence>
<keyword evidence="5" id="KW-0808">Transferase</keyword>
<dbReference type="PANTHER" id="PTHR23151:SF75">
    <property type="entry name" value="DIHYDROLIPOYLLYSINE-RESIDUE ACETYLTRANSFERASE COMPONENT 5 OF PYRUVATE DEHYDROGENASE COMPLEX, CHLOROPLASTIC"/>
    <property type="match status" value="1"/>
</dbReference>
<protein>
    <submittedName>
        <fullName evidence="5">Pyruvate dehydrogenase E2 component (Dihydrolipoamide acetyltransferase)/2-oxoglutarate dehydrogenase E2 component (Dihydrolipoamide succinyltransferase)</fullName>
        <ecNumber evidence="5">2.3.1.12</ecNumber>
        <ecNumber evidence="5">2.3.1.61</ecNumber>
    </submittedName>
</protein>
<dbReference type="Proteomes" id="UP001242480">
    <property type="component" value="Unassembled WGS sequence"/>
</dbReference>
<keyword evidence="2" id="KW-0450">Lipoyl</keyword>
<dbReference type="PANTHER" id="PTHR23151">
    <property type="entry name" value="DIHYDROLIPOAMIDE ACETYL/SUCCINYL-TRANSFERASE-RELATED"/>
    <property type="match status" value="1"/>
</dbReference>
<organism evidence="5 6">
    <name type="scientific">Labrys wisconsinensis</name>
    <dbReference type="NCBI Taxonomy" id="425677"/>
    <lineage>
        <taxon>Bacteria</taxon>
        <taxon>Pseudomonadati</taxon>
        <taxon>Pseudomonadota</taxon>
        <taxon>Alphaproteobacteria</taxon>
        <taxon>Hyphomicrobiales</taxon>
        <taxon>Xanthobacteraceae</taxon>
        <taxon>Labrys</taxon>
    </lineage>
</organism>
<evidence type="ECO:0000256" key="1">
    <source>
        <dbReference type="ARBA" id="ARBA00001938"/>
    </source>
</evidence>
<sequence length="334" mass="34643">MQHEIIMPALGMAQKTGLIVAWHKAPGDTVKASDILLDVETDKSTMEVEAGHDGYIAAIMAKAGVDVPVGDTIAIISTEKPEAATAEQPPASASVQAPAPPARETSASQPKPAPGRPVGGAALAAAVQHGRILASPKAKRLAAERGIELTRLVALGVEQPFHAADIEDLPPNEPSLPIAAIPSEIEARVEPAGLSGMLRLLSVEGGGAGKPALWAAFAASSLRASLDIQDDVSVQVEHGGKTLRYRNPDRAPLSRLEPGDADATVDVVVRDLTGSCLVSTRFTGEHAPVLTLTDDGGKASLRLVFDASRLTSAAGTEFVTGFAARMNDPLRQLL</sequence>
<accession>A0ABU0JDQ9</accession>
<comment type="caution">
    <text evidence="5">The sequence shown here is derived from an EMBL/GenBank/DDBJ whole genome shotgun (WGS) entry which is preliminary data.</text>
</comment>
<dbReference type="EMBL" id="JAUSVX010000008">
    <property type="protein sequence ID" value="MDQ0471404.1"/>
    <property type="molecule type" value="Genomic_DNA"/>
</dbReference>
<dbReference type="EC" id="2.3.1.61" evidence="5"/>
<dbReference type="PROSITE" id="PS50968">
    <property type="entry name" value="BIOTINYL_LIPOYL"/>
    <property type="match status" value="1"/>
</dbReference>
<dbReference type="EC" id="2.3.1.12" evidence="5"/>
<evidence type="ECO:0000256" key="3">
    <source>
        <dbReference type="SAM" id="MobiDB-lite"/>
    </source>
</evidence>
<keyword evidence="5" id="KW-0012">Acyltransferase</keyword>
<dbReference type="InterPro" id="IPR045257">
    <property type="entry name" value="E2/Pdx1"/>
</dbReference>
<comment type="cofactor">
    <cofactor evidence="1">
        <name>(R)-lipoate</name>
        <dbReference type="ChEBI" id="CHEBI:83088"/>
    </cofactor>
</comment>
<dbReference type="InterPro" id="IPR000089">
    <property type="entry name" value="Biotin_lipoyl"/>
</dbReference>
<feature type="domain" description="Lipoyl-binding" evidence="4">
    <location>
        <begin position="2"/>
        <end position="77"/>
    </location>
</feature>
<dbReference type="CDD" id="cd06849">
    <property type="entry name" value="lipoyl_domain"/>
    <property type="match status" value="1"/>
</dbReference>
<dbReference type="Gene3D" id="2.40.50.100">
    <property type="match status" value="1"/>
</dbReference>
<dbReference type="Gene3D" id="4.10.320.10">
    <property type="entry name" value="E3-binding domain"/>
    <property type="match status" value="1"/>
</dbReference>
<evidence type="ECO:0000313" key="5">
    <source>
        <dbReference type="EMBL" id="MDQ0471404.1"/>
    </source>
</evidence>
<name>A0ABU0JDQ9_9HYPH</name>
<dbReference type="PROSITE" id="PS00189">
    <property type="entry name" value="LIPOYL"/>
    <property type="match status" value="1"/>
</dbReference>
<reference evidence="5 6" key="1">
    <citation type="submission" date="2023-07" db="EMBL/GenBank/DDBJ databases">
        <title>Genomic Encyclopedia of Type Strains, Phase IV (KMG-IV): sequencing the most valuable type-strain genomes for metagenomic binning, comparative biology and taxonomic classification.</title>
        <authorList>
            <person name="Goeker M."/>
        </authorList>
    </citation>
    <scope>NUCLEOTIDE SEQUENCE [LARGE SCALE GENOMIC DNA]</scope>
    <source>
        <strain evidence="5 6">DSM 19619</strain>
    </source>
</reference>
<dbReference type="RefSeq" id="WP_307276444.1">
    <property type="nucleotide sequence ID" value="NZ_JAUSVX010000008.1"/>
</dbReference>
<dbReference type="Pfam" id="PF00364">
    <property type="entry name" value="Biotin_lipoyl"/>
    <property type="match status" value="1"/>
</dbReference>
<feature type="region of interest" description="Disordered" evidence="3">
    <location>
        <begin position="81"/>
        <end position="119"/>
    </location>
</feature>
<evidence type="ECO:0000259" key="4">
    <source>
        <dbReference type="PROSITE" id="PS50968"/>
    </source>
</evidence>
<dbReference type="InterPro" id="IPR011053">
    <property type="entry name" value="Single_hybrid_motif"/>
</dbReference>
<dbReference type="SUPFAM" id="SSF51230">
    <property type="entry name" value="Single hybrid motif"/>
    <property type="match status" value="1"/>
</dbReference>
<dbReference type="GO" id="GO:0004149">
    <property type="term" value="F:dihydrolipoyllysine-residue succinyltransferase activity"/>
    <property type="evidence" value="ECO:0007669"/>
    <property type="project" value="UniProtKB-EC"/>
</dbReference>
<dbReference type="InterPro" id="IPR036625">
    <property type="entry name" value="E3-bd_dom_sf"/>
</dbReference>
<evidence type="ECO:0000256" key="2">
    <source>
        <dbReference type="ARBA" id="ARBA00022823"/>
    </source>
</evidence>
<dbReference type="GO" id="GO:0004742">
    <property type="term" value="F:dihydrolipoyllysine-residue acetyltransferase activity"/>
    <property type="evidence" value="ECO:0007669"/>
    <property type="project" value="UniProtKB-EC"/>
</dbReference>
<proteinExistence type="predicted"/>
<keyword evidence="5" id="KW-0670">Pyruvate</keyword>
<keyword evidence="6" id="KW-1185">Reference proteome</keyword>
<gene>
    <name evidence="5" type="ORF">QO011_004427</name>
</gene>